<feature type="compositionally biased region" description="Basic and acidic residues" evidence="1">
    <location>
        <begin position="1"/>
        <end position="10"/>
    </location>
</feature>
<evidence type="ECO:0000256" key="1">
    <source>
        <dbReference type="SAM" id="MobiDB-lite"/>
    </source>
</evidence>
<feature type="region of interest" description="Disordered" evidence="1">
    <location>
        <begin position="1"/>
        <end position="41"/>
    </location>
</feature>
<evidence type="ECO:0000313" key="3">
    <source>
        <dbReference type="Proteomes" id="UP000781932"/>
    </source>
</evidence>
<reference evidence="2" key="1">
    <citation type="submission" date="2020-03" db="EMBL/GenBank/DDBJ databases">
        <authorList>
            <person name="He L."/>
        </authorList>
    </citation>
    <scope>NUCLEOTIDE SEQUENCE</scope>
    <source>
        <strain evidence="2">CkLH20</strain>
    </source>
</reference>
<keyword evidence="3" id="KW-1185">Reference proteome</keyword>
<proteinExistence type="predicted"/>
<organism evidence="2 3">
    <name type="scientific">Colletotrichum karsti</name>
    <dbReference type="NCBI Taxonomy" id="1095194"/>
    <lineage>
        <taxon>Eukaryota</taxon>
        <taxon>Fungi</taxon>
        <taxon>Dikarya</taxon>
        <taxon>Ascomycota</taxon>
        <taxon>Pezizomycotina</taxon>
        <taxon>Sordariomycetes</taxon>
        <taxon>Hypocreomycetidae</taxon>
        <taxon>Glomerellales</taxon>
        <taxon>Glomerellaceae</taxon>
        <taxon>Colletotrichum</taxon>
        <taxon>Colletotrichum boninense species complex</taxon>
    </lineage>
</organism>
<sequence>MESVEDHDTYPQEVSEAVMDEIRTRIGEPSETNNVQSDHGTLTNDQVADFFDFFENLVEESFEFFKELEMEREPPIPQSTSRKRSHDEMEDQHAEPNPASDDQTIDSLSREISELRDEVVETISGSVDRATRFLAVSQAAKNASWRMGQARQASALLHAQLLGEMPYNPVKRRRTTVGPDDAGMLARLGPGRGASGPPRRSDVYRFLDFGDASSFPEPSMYDFMADSLNWLNPIPQEYVGAWENIEHGALAESFHQYELGNGWFEAERDFQDISMGFNVARRSPVEVLWPGVLPAGYGLDGIFDT</sequence>
<dbReference type="AlphaFoldDB" id="A0A9P6I0Z4"/>
<name>A0A9P6I0Z4_9PEZI</name>
<feature type="compositionally biased region" description="Basic and acidic residues" evidence="1">
    <location>
        <begin position="85"/>
        <end position="94"/>
    </location>
</feature>
<feature type="compositionally biased region" description="Polar residues" evidence="1">
    <location>
        <begin position="30"/>
        <end position="41"/>
    </location>
</feature>
<reference evidence="2" key="2">
    <citation type="submission" date="2020-11" db="EMBL/GenBank/DDBJ databases">
        <title>Whole genome sequencing of Colletotrichum sp.</title>
        <authorList>
            <person name="Li H."/>
        </authorList>
    </citation>
    <scope>NUCLEOTIDE SEQUENCE</scope>
    <source>
        <strain evidence="2">CkLH20</strain>
    </source>
</reference>
<evidence type="ECO:0000313" key="2">
    <source>
        <dbReference type="EMBL" id="KAF9872876.1"/>
    </source>
</evidence>
<dbReference type="GeneID" id="62165528"/>
<dbReference type="EMBL" id="JAATWM020000035">
    <property type="protein sequence ID" value="KAF9872876.1"/>
    <property type="molecule type" value="Genomic_DNA"/>
</dbReference>
<gene>
    <name evidence="2" type="ORF">CkaCkLH20_09739</name>
</gene>
<protein>
    <submittedName>
        <fullName evidence="2">Uncharacterized protein</fullName>
    </submittedName>
</protein>
<feature type="region of interest" description="Disordered" evidence="1">
    <location>
        <begin position="67"/>
        <end position="105"/>
    </location>
</feature>
<feature type="region of interest" description="Disordered" evidence="1">
    <location>
        <begin position="178"/>
        <end position="197"/>
    </location>
</feature>
<comment type="caution">
    <text evidence="2">The sequence shown here is derived from an EMBL/GenBank/DDBJ whole genome shotgun (WGS) entry which is preliminary data.</text>
</comment>
<dbReference type="Proteomes" id="UP000781932">
    <property type="component" value="Unassembled WGS sequence"/>
</dbReference>
<accession>A0A9P6I0Z4</accession>
<dbReference type="RefSeq" id="XP_038742337.1">
    <property type="nucleotide sequence ID" value="XM_038892454.1"/>
</dbReference>